<keyword evidence="7" id="KW-1015">Disulfide bond</keyword>
<dbReference type="RefSeq" id="WP_200275571.1">
    <property type="nucleotide sequence ID" value="NZ_JAENII010000001.1"/>
</dbReference>
<keyword evidence="9" id="KW-0326">Glycosidase</keyword>
<evidence type="ECO:0000256" key="3">
    <source>
        <dbReference type="ARBA" id="ARBA00012590"/>
    </source>
</evidence>
<proteinExistence type="inferred from homology"/>
<evidence type="ECO:0000256" key="8">
    <source>
        <dbReference type="ARBA" id="ARBA00023277"/>
    </source>
</evidence>
<protein>
    <recommendedName>
        <fullName evidence="3">endo-1,4-beta-xylanase</fullName>
        <ecNumber evidence="3">3.2.1.8</ecNumber>
    </recommendedName>
</protein>
<feature type="domain" description="GH10" evidence="11">
    <location>
        <begin position="414"/>
        <end position="745"/>
    </location>
</feature>
<dbReference type="SUPFAM" id="SSF51445">
    <property type="entry name" value="(Trans)glycosidases"/>
    <property type="match status" value="1"/>
</dbReference>
<evidence type="ECO:0000256" key="1">
    <source>
        <dbReference type="ARBA" id="ARBA00000681"/>
    </source>
</evidence>
<dbReference type="EC" id="3.2.1.8" evidence="3"/>
<dbReference type="AlphaFoldDB" id="A0A934VCX0"/>
<keyword evidence="13" id="KW-1185">Reference proteome</keyword>
<evidence type="ECO:0000256" key="5">
    <source>
        <dbReference type="ARBA" id="ARBA00022729"/>
    </source>
</evidence>
<dbReference type="InterPro" id="IPR006558">
    <property type="entry name" value="LamG-like"/>
</dbReference>
<dbReference type="SMART" id="SM00633">
    <property type="entry name" value="Glyco_10"/>
    <property type="match status" value="1"/>
</dbReference>
<dbReference type="GO" id="GO:0031176">
    <property type="term" value="F:endo-1,4-beta-xylanase activity"/>
    <property type="evidence" value="ECO:0007669"/>
    <property type="project" value="UniProtKB-EC"/>
</dbReference>
<dbReference type="InterPro" id="IPR001000">
    <property type="entry name" value="GH10_dom"/>
</dbReference>
<evidence type="ECO:0000256" key="2">
    <source>
        <dbReference type="ARBA" id="ARBA00007495"/>
    </source>
</evidence>
<dbReference type="SMART" id="SM00560">
    <property type="entry name" value="LamGL"/>
    <property type="match status" value="1"/>
</dbReference>
<dbReference type="Gene3D" id="2.60.40.3440">
    <property type="match status" value="1"/>
</dbReference>
<keyword evidence="10" id="KW-0624">Polysaccharide degradation</keyword>
<comment type="caution">
    <text evidence="12">The sequence shown here is derived from an EMBL/GenBank/DDBJ whole genome shotgun (WGS) entry which is preliminary data.</text>
</comment>
<dbReference type="PROSITE" id="PS51760">
    <property type="entry name" value="GH10_2"/>
    <property type="match status" value="1"/>
</dbReference>
<sequence>MSRFGPLALALCLWAGLGWVGLPAATLRHHWTFDEGAGGVVADSVGGADLAIRGNATGWTSGRDGGGFAFDGSSFAQTDGNDEVADPAGGVAVAGWFRTAANTSNRSFLFQFEREYEMRIRNGGLQVSFAGSVAGAPTWSGDLDEGLWHHFVAQNDGTTTQLYIDGELVGSRGESLGSLTSESKPSALAAKQNGQRLFAGTLDDLRYYEGTLTLPEIRALAQVSNRPPMAREDAYSGASGTPLVVAAPGVLANDTETDGDAMSAVLVEDVELGSLMLNADGGFVYDPPVDFSGVVSFSYRAEDRDGASSPVSVTLTMLDPSTSLTPDEVARIEGDLGIVLSEQEKLDLASIVKPQVFPGWRNDANQRIEAHRKADLSVEVVDAAGNPVPGAAVRLRMKRNRFHFGGVVTVMDQTDAAGNLSGAGSTAADWERLTKALFNALGCNNALKPRIVSQHEYLPAFFDWAAANELPVRGHLLLWPGTGDVEDMDAPGAVAGVDYGQHLTNAGTSDHASYDVAAAVEAYRTSARTQTDKDALQAIVDAEIEEWAGQWNVSEWDVLNETLSNRLLTDILGDDRMAEWFQLAATHQRSPSTKLFINEFQIASARFVTGSTSYQTRRDAYFERIDRLITDGAPLDGIGFQSRFRFLDEYDPAVVHARIDEFATRYPGLDIVGTEFEVKDDYAFTSGDLVQAYDEATRARVTEEVMTTYFSHDQVTGLSAWDFINPLPDGTTSAHSRALCYYGDGPGGVPGPVVKLNGLVWYYLHRIRYHTDVSGTTGADGKVGFRGFKGDYEVVVSHGENDYTTSHALDADGGLQVELDGVTVVADSVMLEHFEFEDPADTALGAVAKAAGSATFSGATPNLVTNGAGSLEIRQHPTVANQGQGNFLVGGPLEFGGRGSGRYELDFTIAAADLSGGDPNGASFGFGLRDGAAGSPLFLIRLNKTVGGLALSTFIDSTYTQIQSFAGQFELEDSLRIRSVIDLDAGTADIYLSTGNGAEEFKQQVALSTLATRWDQLYLAAQNNQTDWGADDVVEIAEMSVRKLDVDTYEAWAGRTDWDGSSAVLPEEDADGDGWSNFLEFAFGRSPVAIDPAGSAPQLGNTPQGPVFEATLGVDSLDLNFMLQTSDDLADWTTMNAVRLHGEAGETLRLPVGIEGSDSGFFRVEVSPLR</sequence>
<dbReference type="InterPro" id="IPR013320">
    <property type="entry name" value="ConA-like_dom_sf"/>
</dbReference>
<evidence type="ECO:0000256" key="6">
    <source>
        <dbReference type="ARBA" id="ARBA00022801"/>
    </source>
</evidence>
<organism evidence="12 13">
    <name type="scientific">Haloferula rosea</name>
    <dbReference type="NCBI Taxonomy" id="490093"/>
    <lineage>
        <taxon>Bacteria</taxon>
        <taxon>Pseudomonadati</taxon>
        <taxon>Verrucomicrobiota</taxon>
        <taxon>Verrucomicrobiia</taxon>
        <taxon>Verrucomicrobiales</taxon>
        <taxon>Verrucomicrobiaceae</taxon>
        <taxon>Haloferula</taxon>
    </lineage>
</organism>
<dbReference type="Pfam" id="PF00331">
    <property type="entry name" value="Glyco_hydro_10"/>
    <property type="match status" value="1"/>
</dbReference>
<dbReference type="Pfam" id="PF13385">
    <property type="entry name" value="Laminin_G_3"/>
    <property type="match status" value="1"/>
</dbReference>
<dbReference type="Pfam" id="PF17963">
    <property type="entry name" value="Big_9"/>
    <property type="match status" value="1"/>
</dbReference>
<dbReference type="Gene3D" id="2.60.120.200">
    <property type="match status" value="1"/>
</dbReference>
<dbReference type="EMBL" id="JAENII010000001">
    <property type="protein sequence ID" value="MBK1825679.1"/>
    <property type="molecule type" value="Genomic_DNA"/>
</dbReference>
<dbReference type="Gene3D" id="3.20.20.80">
    <property type="entry name" value="Glycosidases"/>
    <property type="match status" value="1"/>
</dbReference>
<dbReference type="Proteomes" id="UP000658278">
    <property type="component" value="Unassembled WGS sequence"/>
</dbReference>
<dbReference type="PANTHER" id="PTHR31490:SF88">
    <property type="entry name" value="BETA-XYLANASE"/>
    <property type="match status" value="1"/>
</dbReference>
<dbReference type="SUPFAM" id="SSF49899">
    <property type="entry name" value="Concanavalin A-like lectins/glucanases"/>
    <property type="match status" value="1"/>
</dbReference>
<evidence type="ECO:0000256" key="10">
    <source>
        <dbReference type="ARBA" id="ARBA00023326"/>
    </source>
</evidence>
<comment type="catalytic activity">
    <reaction evidence="1">
        <text>Endohydrolysis of (1-&gt;4)-beta-D-xylosidic linkages in xylans.</text>
        <dbReference type="EC" id="3.2.1.8"/>
    </reaction>
</comment>
<gene>
    <name evidence="12" type="ORF">JIN81_01500</name>
</gene>
<dbReference type="PANTHER" id="PTHR31490">
    <property type="entry name" value="GLYCOSYL HYDROLASE"/>
    <property type="match status" value="1"/>
</dbReference>
<name>A0A934VCX0_9BACT</name>
<keyword evidence="8" id="KW-0119">Carbohydrate metabolism</keyword>
<evidence type="ECO:0000256" key="4">
    <source>
        <dbReference type="ARBA" id="ARBA00022651"/>
    </source>
</evidence>
<keyword evidence="6" id="KW-0378">Hydrolase</keyword>
<dbReference type="InterPro" id="IPR017853">
    <property type="entry name" value="GH"/>
</dbReference>
<keyword evidence="5" id="KW-0732">Signal</keyword>
<evidence type="ECO:0000256" key="7">
    <source>
        <dbReference type="ARBA" id="ARBA00023157"/>
    </source>
</evidence>
<dbReference type="InterPro" id="IPR044846">
    <property type="entry name" value="GH10"/>
</dbReference>
<accession>A0A934VCX0</accession>
<evidence type="ECO:0000259" key="11">
    <source>
        <dbReference type="PROSITE" id="PS51760"/>
    </source>
</evidence>
<comment type="similarity">
    <text evidence="2">Belongs to the glycosyl hydrolase 10 (cellulase F) family.</text>
</comment>
<reference evidence="12" key="1">
    <citation type="submission" date="2021-01" db="EMBL/GenBank/DDBJ databases">
        <title>Modified the classification status of verrucomicrobia.</title>
        <authorList>
            <person name="Feng X."/>
        </authorList>
    </citation>
    <scope>NUCLEOTIDE SEQUENCE</scope>
    <source>
        <strain evidence="12">KCTC 22201</strain>
    </source>
</reference>
<evidence type="ECO:0000256" key="9">
    <source>
        <dbReference type="ARBA" id="ARBA00023295"/>
    </source>
</evidence>
<dbReference type="GO" id="GO:0045493">
    <property type="term" value="P:xylan catabolic process"/>
    <property type="evidence" value="ECO:0007669"/>
    <property type="project" value="UniProtKB-KW"/>
</dbReference>
<evidence type="ECO:0000313" key="13">
    <source>
        <dbReference type="Proteomes" id="UP000658278"/>
    </source>
</evidence>
<evidence type="ECO:0000313" key="12">
    <source>
        <dbReference type="EMBL" id="MBK1825679.1"/>
    </source>
</evidence>
<keyword evidence="4" id="KW-0858">Xylan degradation</keyword>